<gene>
    <name evidence="1" type="ORF">C6569_19585</name>
</gene>
<dbReference type="KEGG" id="phr:C6569_19585"/>
<sequence>MGQAWGQAMQGRAQSADSVKIVGIGASSCADFLQGVTADPAAERDYIAWAQGFMSGVLLRAPTGRDVDLDLLPPQFPLARQAEFLRRYCEANGARDFSDAVIELYRTLRMPPS</sequence>
<dbReference type="OrthoDB" id="8128853at2"/>
<proteinExistence type="predicted"/>
<protein>
    <submittedName>
        <fullName evidence="1">Uncharacterized protein</fullName>
    </submittedName>
</protein>
<evidence type="ECO:0000313" key="2">
    <source>
        <dbReference type="Proteomes" id="UP000237889"/>
    </source>
</evidence>
<dbReference type="Proteomes" id="UP000237889">
    <property type="component" value="Chromosome"/>
</dbReference>
<keyword evidence="2" id="KW-1185">Reference proteome</keyword>
<dbReference type="EMBL" id="CP027668">
    <property type="protein sequence ID" value="AVO47782.1"/>
    <property type="molecule type" value="Genomic_DNA"/>
</dbReference>
<reference evidence="1 2" key="1">
    <citation type="submission" date="2018-03" db="EMBL/GenBank/DDBJ databases">
        <title>Genome sequencing of Phreatobacter sp.</title>
        <authorList>
            <person name="Kim S.-J."/>
            <person name="Heo J."/>
            <person name="Kwon S.-W."/>
        </authorList>
    </citation>
    <scope>NUCLEOTIDE SEQUENCE [LARGE SCALE GENOMIC DNA]</scope>
    <source>
        <strain evidence="1 2">S-12</strain>
    </source>
</reference>
<dbReference type="AlphaFoldDB" id="A0A2S0NHZ6"/>
<name>A0A2S0NHZ6_9HYPH</name>
<organism evidence="1 2">
    <name type="scientific">Phreatobacter cathodiphilus</name>
    <dbReference type="NCBI Taxonomy" id="1868589"/>
    <lineage>
        <taxon>Bacteria</taxon>
        <taxon>Pseudomonadati</taxon>
        <taxon>Pseudomonadota</taxon>
        <taxon>Alphaproteobacteria</taxon>
        <taxon>Hyphomicrobiales</taxon>
        <taxon>Phreatobacteraceae</taxon>
        <taxon>Phreatobacter</taxon>
    </lineage>
</organism>
<evidence type="ECO:0000313" key="1">
    <source>
        <dbReference type="EMBL" id="AVO47782.1"/>
    </source>
</evidence>
<accession>A0A2S0NHZ6</accession>